<accession>A0A844ZQQ4</accession>
<protein>
    <recommendedName>
        <fullName evidence="4">Tetratricopeptide repeat protein</fullName>
    </recommendedName>
</protein>
<keyword evidence="3" id="KW-1185">Reference proteome</keyword>
<keyword evidence="1" id="KW-0802">TPR repeat</keyword>
<proteinExistence type="predicted"/>
<dbReference type="OrthoDB" id="7426733at2"/>
<name>A0A844ZQQ4_9SPHN</name>
<dbReference type="Proteomes" id="UP000442714">
    <property type="component" value="Unassembled WGS sequence"/>
</dbReference>
<dbReference type="SUPFAM" id="SSF48452">
    <property type="entry name" value="TPR-like"/>
    <property type="match status" value="1"/>
</dbReference>
<reference evidence="2 3" key="1">
    <citation type="submission" date="2019-12" db="EMBL/GenBank/DDBJ databases">
        <title>Genomic-based taxomic classification of the family Erythrobacteraceae.</title>
        <authorList>
            <person name="Xu L."/>
        </authorList>
    </citation>
    <scope>NUCLEOTIDE SEQUENCE [LARGE SCALE GENOMIC DNA]</scope>
    <source>
        <strain evidence="2 3">KCTC 52763</strain>
    </source>
</reference>
<dbReference type="SMART" id="SM00028">
    <property type="entry name" value="TPR"/>
    <property type="match status" value="1"/>
</dbReference>
<dbReference type="AlphaFoldDB" id="A0A844ZQQ4"/>
<sequence>MVPSASAETLPVAGIYPAQSDAAAAVNTIAVDNFGGDKGASLSFAITDALEAAVIEGEPYFRLYPTRGDDVDAVLRGAAGLEVVETELEAKKVTKCEERDDDRKCIREKVRFYDCYEIAVSVMPDVRLIARDGAELYSMRDRVTNKERHCTDDYSAPSVDTMAQNLVEQYAGRVRYAFAPFHRNEQIRILESRKGLSREDGRAFRNAVRLTKSDIHASCEAFSALEAANPQHVSVLFNVGLCAEGQGELETAKAYYRRALEVEPGKEYPISGLRRIADRYRADRQLAAHYEE</sequence>
<dbReference type="Gene3D" id="1.25.40.10">
    <property type="entry name" value="Tetratricopeptide repeat domain"/>
    <property type="match status" value="1"/>
</dbReference>
<dbReference type="InterPro" id="IPR011990">
    <property type="entry name" value="TPR-like_helical_dom_sf"/>
</dbReference>
<evidence type="ECO:0000313" key="3">
    <source>
        <dbReference type="Proteomes" id="UP000442714"/>
    </source>
</evidence>
<gene>
    <name evidence="2" type="ORF">GRI41_03440</name>
</gene>
<organism evidence="2 3">
    <name type="scientific">Pontixanthobacter aquaemixtae</name>
    <dbReference type="NCBI Taxonomy" id="1958940"/>
    <lineage>
        <taxon>Bacteria</taxon>
        <taxon>Pseudomonadati</taxon>
        <taxon>Pseudomonadota</taxon>
        <taxon>Alphaproteobacteria</taxon>
        <taxon>Sphingomonadales</taxon>
        <taxon>Erythrobacteraceae</taxon>
        <taxon>Pontixanthobacter</taxon>
    </lineage>
</organism>
<evidence type="ECO:0000313" key="2">
    <source>
        <dbReference type="EMBL" id="MXO89864.1"/>
    </source>
</evidence>
<evidence type="ECO:0008006" key="4">
    <source>
        <dbReference type="Google" id="ProtNLM"/>
    </source>
</evidence>
<dbReference type="EMBL" id="WTYX01000001">
    <property type="protein sequence ID" value="MXO89864.1"/>
    <property type="molecule type" value="Genomic_DNA"/>
</dbReference>
<dbReference type="RefSeq" id="WP_160603381.1">
    <property type="nucleotide sequence ID" value="NZ_WTYX01000001.1"/>
</dbReference>
<evidence type="ECO:0000256" key="1">
    <source>
        <dbReference type="PROSITE-ProRule" id="PRU00339"/>
    </source>
</evidence>
<comment type="caution">
    <text evidence="2">The sequence shown here is derived from an EMBL/GenBank/DDBJ whole genome shotgun (WGS) entry which is preliminary data.</text>
</comment>
<dbReference type="InterPro" id="IPR019734">
    <property type="entry name" value="TPR_rpt"/>
</dbReference>
<feature type="repeat" description="TPR" evidence="1">
    <location>
        <begin position="233"/>
        <end position="266"/>
    </location>
</feature>
<dbReference type="PROSITE" id="PS50005">
    <property type="entry name" value="TPR"/>
    <property type="match status" value="1"/>
</dbReference>